<evidence type="ECO:0000313" key="1">
    <source>
        <dbReference type="EMBL" id="RAL01448.1"/>
    </source>
</evidence>
<evidence type="ECO:0000313" key="2">
    <source>
        <dbReference type="Proteomes" id="UP000249402"/>
    </source>
</evidence>
<name>A0A395H3L3_9EURO</name>
<gene>
    <name evidence="1" type="ORF">BO80DRAFT_473690</name>
</gene>
<sequence length="299" mass="34018">MAAPQKLNKVNIAFELYMNLKPVEEHKSFDEFAMCLTSKDGYRFVSHTKNQGLAACVSDSEESEANKADKANDPYAKAWIMTQRAETMTHGRWPVQFESPLLEYNLDGKSGGDDWRKVVTSYFSQIMNSKSFHAEFEAWLVPVSPLEGWNCESFKAFCLTLVHFDEQLLYLKHTVGLEESDRMKLFEDIRKATIMSDIGDMMNKRTSGSWMYTGVNRHARNSLGVLQLTKYDTSTGELVDWTELLSRLVEASAGVTAEELVRKYPRNGTGLLRFIQENTKGVDPEWLMTVPVQVIPGEE</sequence>
<dbReference type="GeneID" id="37228039"/>
<accession>A0A395H3L3</accession>
<dbReference type="RefSeq" id="XP_025575775.1">
    <property type="nucleotide sequence ID" value="XM_025723174.1"/>
</dbReference>
<proteinExistence type="predicted"/>
<dbReference type="Proteomes" id="UP000249402">
    <property type="component" value="Unassembled WGS sequence"/>
</dbReference>
<organism evidence="1 2">
    <name type="scientific">Aspergillus ibericus CBS 121593</name>
    <dbReference type="NCBI Taxonomy" id="1448316"/>
    <lineage>
        <taxon>Eukaryota</taxon>
        <taxon>Fungi</taxon>
        <taxon>Dikarya</taxon>
        <taxon>Ascomycota</taxon>
        <taxon>Pezizomycotina</taxon>
        <taxon>Eurotiomycetes</taxon>
        <taxon>Eurotiomycetidae</taxon>
        <taxon>Eurotiales</taxon>
        <taxon>Aspergillaceae</taxon>
        <taxon>Aspergillus</taxon>
        <taxon>Aspergillus subgen. Circumdati</taxon>
    </lineage>
</organism>
<reference evidence="1 2" key="1">
    <citation type="submission" date="2018-02" db="EMBL/GenBank/DDBJ databases">
        <title>The genomes of Aspergillus section Nigri reveals drivers in fungal speciation.</title>
        <authorList>
            <consortium name="DOE Joint Genome Institute"/>
            <person name="Vesth T.C."/>
            <person name="Nybo J."/>
            <person name="Theobald S."/>
            <person name="Brandl J."/>
            <person name="Frisvad J.C."/>
            <person name="Nielsen K.F."/>
            <person name="Lyhne E.K."/>
            <person name="Kogle M.E."/>
            <person name="Kuo A."/>
            <person name="Riley R."/>
            <person name="Clum A."/>
            <person name="Nolan M."/>
            <person name="Lipzen A."/>
            <person name="Salamov A."/>
            <person name="Henrissat B."/>
            <person name="Wiebenga A."/>
            <person name="De vries R.P."/>
            <person name="Grigoriev I.V."/>
            <person name="Mortensen U.H."/>
            <person name="Andersen M.R."/>
            <person name="Baker S.E."/>
        </authorList>
    </citation>
    <scope>NUCLEOTIDE SEQUENCE [LARGE SCALE GENOMIC DNA]</scope>
    <source>
        <strain evidence="1 2">CBS 121593</strain>
    </source>
</reference>
<dbReference type="EMBL" id="KZ824435">
    <property type="protein sequence ID" value="RAL01448.1"/>
    <property type="molecule type" value="Genomic_DNA"/>
</dbReference>
<keyword evidence="2" id="KW-1185">Reference proteome</keyword>
<dbReference type="OrthoDB" id="10620646at2759"/>
<dbReference type="AlphaFoldDB" id="A0A395H3L3"/>
<protein>
    <submittedName>
        <fullName evidence="1">Uncharacterized protein</fullName>
    </submittedName>
</protein>
<dbReference type="VEuPathDB" id="FungiDB:BO80DRAFT_473690"/>